<proteinExistence type="predicted"/>
<dbReference type="GO" id="GO:0000976">
    <property type="term" value="F:transcription cis-regulatory region binding"/>
    <property type="evidence" value="ECO:0007669"/>
    <property type="project" value="TreeGrafter"/>
</dbReference>
<dbReference type="Pfam" id="PF12833">
    <property type="entry name" value="HTH_18"/>
    <property type="match status" value="1"/>
</dbReference>
<dbReference type="InterPro" id="IPR032687">
    <property type="entry name" value="AraC-type_N"/>
</dbReference>
<organism evidence="3 4">
    <name type="scientific">Pseudoalteromonas piscicida</name>
    <dbReference type="NCBI Taxonomy" id="43662"/>
    <lineage>
        <taxon>Bacteria</taxon>
        <taxon>Pseudomonadati</taxon>
        <taxon>Pseudomonadota</taxon>
        <taxon>Gammaproteobacteria</taxon>
        <taxon>Alteromonadales</taxon>
        <taxon>Pseudoalteromonadaceae</taxon>
        <taxon>Pseudoalteromonas</taxon>
    </lineage>
</organism>
<dbReference type="PANTHER" id="PTHR47894:SF1">
    <property type="entry name" value="HTH-TYPE TRANSCRIPTIONAL REGULATOR VQSM"/>
    <property type="match status" value="1"/>
</dbReference>
<keyword evidence="1" id="KW-0238">DNA-binding</keyword>
<evidence type="ECO:0000256" key="1">
    <source>
        <dbReference type="ARBA" id="ARBA00023125"/>
    </source>
</evidence>
<dbReference type="GO" id="GO:0005829">
    <property type="term" value="C:cytosol"/>
    <property type="evidence" value="ECO:0007669"/>
    <property type="project" value="TreeGrafter"/>
</dbReference>
<sequence>MHSTSFVYFYSAWVYLHHHFTDDKRLQGEFAELVASRPERVTLIEYERLLEVGRELSGDPSIGFELGKAIQLHDYGALGYLVETSKDLQQAITSLLHYDAIVADIGLAVFTSDSDNARLTWQPKTSLGKQAILRNMTAWVSAARQLLRSTLSPNQLQLSFSVCDSELQRLQTWFGCPVSQNCSDNALLFPLDFLTMPVATVDSLMHEHIEQAVAKSVSALCDNHDLKARVANLLAAKHSLAGVNQASMAKALNMSVRSMQRKLKTQHTSFRALLDQERKHRFEQLIGNTRLLDIVDALGFTEQSALNKVCIKWYGKSPSKLKGRAKGE</sequence>
<reference evidence="4" key="1">
    <citation type="journal article" date="2019" name="Genome Announc.">
        <title>Draft Genome Sequence of Pseudoalteromonas piscicida Strain 36Y ROTHPW, an Hypersaline Seawater Isolate from the South Coast of Sonora, Mexico.</title>
        <authorList>
            <person name="Sanchez-Diaz R."/>
            <person name="Molina-Garza Z.J."/>
            <person name="Cruz-Suarez L.E."/>
            <person name="Selvin J."/>
            <person name="Kiran G.S."/>
            <person name="Ibarra-Gamez J.C."/>
            <person name="Gomez-Gil B."/>
            <person name="Galaviz-Silva L."/>
        </authorList>
    </citation>
    <scope>NUCLEOTIDE SEQUENCE [LARGE SCALE GENOMIC DNA]</scope>
    <source>
        <strain evidence="4">36Y_RITHPW</strain>
    </source>
</reference>
<dbReference type="GO" id="GO:0003700">
    <property type="term" value="F:DNA-binding transcription factor activity"/>
    <property type="evidence" value="ECO:0007669"/>
    <property type="project" value="InterPro"/>
</dbReference>
<keyword evidence="4" id="KW-1185">Reference proteome</keyword>
<dbReference type="RefSeq" id="WP_099642813.1">
    <property type="nucleotide sequence ID" value="NZ_NKHF01000067.1"/>
</dbReference>
<dbReference type="PROSITE" id="PS01124">
    <property type="entry name" value="HTH_ARAC_FAMILY_2"/>
    <property type="match status" value="1"/>
</dbReference>
<dbReference type="Pfam" id="PF12625">
    <property type="entry name" value="Arabinose_bd"/>
    <property type="match status" value="1"/>
</dbReference>
<feature type="domain" description="HTH araC/xylS-type" evidence="2">
    <location>
        <begin position="228"/>
        <end position="324"/>
    </location>
</feature>
<evidence type="ECO:0000313" key="4">
    <source>
        <dbReference type="Proteomes" id="UP000228621"/>
    </source>
</evidence>
<evidence type="ECO:0000313" key="3">
    <source>
        <dbReference type="EMBL" id="PCK31002.1"/>
    </source>
</evidence>
<accession>A0A2A5JNI2</accession>
<dbReference type="OrthoDB" id="5582699at2"/>
<dbReference type="AlphaFoldDB" id="A0A2A5JNI2"/>
<evidence type="ECO:0000259" key="2">
    <source>
        <dbReference type="PROSITE" id="PS01124"/>
    </source>
</evidence>
<dbReference type="Gene3D" id="1.10.10.60">
    <property type="entry name" value="Homeodomain-like"/>
    <property type="match status" value="1"/>
</dbReference>
<name>A0A2A5JNI2_PSEO7</name>
<comment type="caution">
    <text evidence="3">The sequence shown here is derived from an EMBL/GenBank/DDBJ whole genome shotgun (WGS) entry which is preliminary data.</text>
</comment>
<dbReference type="SMART" id="SM00342">
    <property type="entry name" value="HTH_ARAC"/>
    <property type="match status" value="1"/>
</dbReference>
<dbReference type="Proteomes" id="UP000228621">
    <property type="component" value="Unassembled WGS sequence"/>
</dbReference>
<gene>
    <name evidence="3" type="ORF">CEX98_14710</name>
</gene>
<dbReference type="EMBL" id="NKHF01000067">
    <property type="protein sequence ID" value="PCK31002.1"/>
    <property type="molecule type" value="Genomic_DNA"/>
</dbReference>
<protein>
    <submittedName>
        <fullName evidence="3">AraC family transcriptional regulator</fullName>
    </submittedName>
</protein>
<dbReference type="InterPro" id="IPR018060">
    <property type="entry name" value="HTH_AraC"/>
</dbReference>
<dbReference type="PANTHER" id="PTHR47894">
    <property type="entry name" value="HTH-TYPE TRANSCRIPTIONAL REGULATOR GADX"/>
    <property type="match status" value="1"/>
</dbReference>